<sequence>MRACLPLFVVLCGLLGSASALVVPARALMPEVTPASASRTVLSLRTARVAMQVDAPVRPKVDVPQLAPTKPSSDKDNEKAKKYKVLLFNDNVNRREYVARILVGAIPGMSQADAYLVMQKAHKQGMAVVGVWVFEVAEAYCDKLKSGGLIASVTEED</sequence>
<feature type="chain" id="PRO_5005603526" evidence="1">
    <location>
        <begin position="21"/>
        <end position="157"/>
    </location>
</feature>
<dbReference type="PANTHER" id="PTHR33473">
    <property type="entry name" value="ATP-DEPENDENT CLP PROTEASE ADAPTER PROTEIN CLPS1, CHLOROPLASTIC"/>
    <property type="match status" value="1"/>
</dbReference>
<dbReference type="Proteomes" id="UP000037460">
    <property type="component" value="Unassembled WGS sequence"/>
</dbReference>
<dbReference type="InterPro" id="IPR014719">
    <property type="entry name" value="Ribosomal_bL12_C/ClpS-like"/>
</dbReference>
<dbReference type="SUPFAM" id="SSF54736">
    <property type="entry name" value="ClpS-like"/>
    <property type="match status" value="1"/>
</dbReference>
<dbReference type="GO" id="GO:0008233">
    <property type="term" value="F:peptidase activity"/>
    <property type="evidence" value="ECO:0007669"/>
    <property type="project" value="UniProtKB-KW"/>
</dbReference>
<protein>
    <submittedName>
        <fullName evidence="3">ATP-dependent clp protease adaptor protein</fullName>
    </submittedName>
</protein>
<comment type="caution">
    <text evidence="3">The sequence shown here is derived from an EMBL/GenBank/DDBJ whole genome shotgun (WGS) entry which is preliminary data.</text>
</comment>
<proteinExistence type="predicted"/>
<dbReference type="OrthoDB" id="2013930at2759"/>
<keyword evidence="1" id="KW-0732">Signal</keyword>
<dbReference type="GO" id="GO:0006508">
    <property type="term" value="P:proteolysis"/>
    <property type="evidence" value="ECO:0007669"/>
    <property type="project" value="UniProtKB-KW"/>
</dbReference>
<evidence type="ECO:0000313" key="4">
    <source>
        <dbReference type="Proteomes" id="UP000037460"/>
    </source>
</evidence>
<dbReference type="PANTHER" id="PTHR33473:SF17">
    <property type="entry name" value="ATP-DEPENDENT CLP PROTEASE ADAPTER PROTEIN CLPS1, CHLOROPLASTIC"/>
    <property type="match status" value="1"/>
</dbReference>
<organism evidence="3 4">
    <name type="scientific">Chrysochromulina tobinii</name>
    <dbReference type="NCBI Taxonomy" id="1460289"/>
    <lineage>
        <taxon>Eukaryota</taxon>
        <taxon>Haptista</taxon>
        <taxon>Haptophyta</taxon>
        <taxon>Prymnesiophyceae</taxon>
        <taxon>Prymnesiales</taxon>
        <taxon>Chrysochromulinaceae</taxon>
        <taxon>Chrysochromulina</taxon>
    </lineage>
</organism>
<keyword evidence="4" id="KW-1185">Reference proteome</keyword>
<dbReference type="EMBL" id="JWZX01000048">
    <property type="protein sequence ID" value="KOO53813.1"/>
    <property type="molecule type" value="Genomic_DNA"/>
</dbReference>
<dbReference type="GO" id="GO:0030163">
    <property type="term" value="P:protein catabolic process"/>
    <property type="evidence" value="ECO:0007669"/>
    <property type="project" value="InterPro"/>
</dbReference>
<keyword evidence="3" id="KW-0645">Protease</keyword>
<dbReference type="Gene3D" id="3.30.1390.10">
    <property type="match status" value="1"/>
</dbReference>
<gene>
    <name evidence="3" type="ORF">Ctob_016002</name>
</gene>
<dbReference type="Pfam" id="PF02617">
    <property type="entry name" value="ClpS"/>
    <property type="match status" value="1"/>
</dbReference>
<evidence type="ECO:0000256" key="1">
    <source>
        <dbReference type="SAM" id="SignalP"/>
    </source>
</evidence>
<keyword evidence="3" id="KW-0378">Hydrolase</keyword>
<name>A0A0M0LSS8_9EUKA</name>
<dbReference type="InterPro" id="IPR003769">
    <property type="entry name" value="ClpS_core"/>
</dbReference>
<feature type="signal peptide" evidence="1">
    <location>
        <begin position="1"/>
        <end position="20"/>
    </location>
</feature>
<dbReference type="AlphaFoldDB" id="A0A0M0LSS8"/>
<evidence type="ECO:0000259" key="2">
    <source>
        <dbReference type="Pfam" id="PF02617"/>
    </source>
</evidence>
<feature type="domain" description="Adaptor protein ClpS core" evidence="2">
    <location>
        <begin position="79"/>
        <end position="146"/>
    </location>
</feature>
<dbReference type="InterPro" id="IPR022935">
    <property type="entry name" value="ClpS"/>
</dbReference>
<accession>A0A0M0LSS8</accession>
<reference evidence="4" key="1">
    <citation type="journal article" date="2015" name="PLoS Genet.">
        <title>Genome Sequence and Transcriptome Analyses of Chrysochromulina tobin: Metabolic Tools for Enhanced Algal Fitness in the Prominent Order Prymnesiales (Haptophyceae).</title>
        <authorList>
            <person name="Hovde B.T."/>
            <person name="Deodato C.R."/>
            <person name="Hunsperger H.M."/>
            <person name="Ryken S.A."/>
            <person name="Yost W."/>
            <person name="Jha R.K."/>
            <person name="Patterson J."/>
            <person name="Monnat R.J. Jr."/>
            <person name="Barlow S.B."/>
            <person name="Starkenburg S.R."/>
            <person name="Cattolico R.A."/>
        </authorList>
    </citation>
    <scope>NUCLEOTIDE SEQUENCE</scope>
    <source>
        <strain evidence="4">CCMP291</strain>
    </source>
</reference>
<evidence type="ECO:0000313" key="3">
    <source>
        <dbReference type="EMBL" id="KOO53813.1"/>
    </source>
</evidence>